<dbReference type="GO" id="GO:0005634">
    <property type="term" value="C:nucleus"/>
    <property type="evidence" value="ECO:0007669"/>
    <property type="project" value="UniProtKB-SubCell"/>
</dbReference>
<keyword evidence="2" id="KW-0507">mRNA processing</keyword>
<evidence type="ECO:0000256" key="6">
    <source>
        <dbReference type="PROSITE-ProRule" id="PRU00176"/>
    </source>
</evidence>
<dbReference type="GO" id="GO:0005737">
    <property type="term" value="C:cytoplasm"/>
    <property type="evidence" value="ECO:0007669"/>
    <property type="project" value="TreeGrafter"/>
</dbReference>
<dbReference type="SUPFAM" id="SSF54928">
    <property type="entry name" value="RNA-binding domain, RBD"/>
    <property type="match status" value="2"/>
</dbReference>
<dbReference type="InterPro" id="IPR050374">
    <property type="entry name" value="RRT5_SRSF_SR"/>
</dbReference>
<evidence type="ECO:0000256" key="1">
    <source>
        <dbReference type="ARBA" id="ARBA00004123"/>
    </source>
</evidence>
<reference evidence="9" key="1">
    <citation type="submission" date="2023-01" db="EMBL/GenBank/DDBJ databases">
        <title>The growth and conidiation of Purpureocillium lavendulum are regulated by nitrogen source and histone H3K14 acetylation.</title>
        <authorList>
            <person name="Tang P."/>
            <person name="Han J."/>
            <person name="Zhang C."/>
            <person name="Tang P."/>
            <person name="Qi F."/>
            <person name="Zhang K."/>
            <person name="Liang L."/>
        </authorList>
    </citation>
    <scope>NUCLEOTIDE SEQUENCE</scope>
    <source>
        <strain evidence="9">YMF1.00683</strain>
    </source>
</reference>
<keyword evidence="4 6" id="KW-0694">RNA-binding</keyword>
<comment type="subcellular location">
    <subcellularLocation>
        <location evidence="1">Nucleus</location>
    </subcellularLocation>
</comment>
<evidence type="ECO:0000256" key="4">
    <source>
        <dbReference type="ARBA" id="ARBA00022884"/>
    </source>
</evidence>
<feature type="compositionally biased region" description="Basic and acidic residues" evidence="7">
    <location>
        <begin position="427"/>
        <end position="437"/>
    </location>
</feature>
<dbReference type="GO" id="GO:0006397">
    <property type="term" value="P:mRNA processing"/>
    <property type="evidence" value="ECO:0007669"/>
    <property type="project" value="UniProtKB-KW"/>
</dbReference>
<feature type="region of interest" description="Disordered" evidence="7">
    <location>
        <begin position="278"/>
        <end position="313"/>
    </location>
</feature>
<gene>
    <name evidence="9" type="ORF">O9K51_01108</name>
</gene>
<dbReference type="Proteomes" id="UP001163105">
    <property type="component" value="Unassembled WGS sequence"/>
</dbReference>
<feature type="compositionally biased region" description="Low complexity" evidence="7">
    <location>
        <begin position="286"/>
        <end position="295"/>
    </location>
</feature>
<feature type="domain" description="RRM" evidence="8">
    <location>
        <begin position="318"/>
        <end position="401"/>
    </location>
</feature>
<dbReference type="EMBL" id="JAQHRD010000001">
    <property type="protein sequence ID" value="KAJ6446335.1"/>
    <property type="molecule type" value="Genomic_DNA"/>
</dbReference>
<evidence type="ECO:0000256" key="2">
    <source>
        <dbReference type="ARBA" id="ARBA00022664"/>
    </source>
</evidence>
<feature type="compositionally biased region" description="Basic and acidic residues" evidence="7">
    <location>
        <begin position="405"/>
        <end position="417"/>
    </location>
</feature>
<accession>A0AB34G400</accession>
<dbReference type="InterPro" id="IPR000504">
    <property type="entry name" value="RRM_dom"/>
</dbReference>
<evidence type="ECO:0000313" key="9">
    <source>
        <dbReference type="EMBL" id="KAJ6446335.1"/>
    </source>
</evidence>
<dbReference type="AlphaFoldDB" id="A0AB34G400"/>
<keyword evidence="3" id="KW-0677">Repeat</keyword>
<sequence length="469" mass="51811">MPRNESPANTVMKDVAPGDETGVYYLLISSLPFGTKWQLFKDWVREADCDVDHIELFQKSTNGWIRLLGRDNFDRALRHLRTNPFAGREIIVDERNRTEPIKILELIDDPPPKPKFGWRFQRSRRKGDIVVDDAASVSSRNEMRQLPRLTESMVASIEDEAPQQGRERASIRASPVPSYPASTIIQHVPLGSSIAPMGYISRQPFKSSAELQGAAFLTAGEMPFAINGWNLHYGPAYAQSYRAYEAPLQVNAGLQVGLQPSTPNNLAYSHRLATSSLKSPPGWDGSSAVPLATPTPSAPAAPPNSSLSPLQRQPESFHKVQVLSLKHAASAQDVEQWVRRCMGEWASGIVRVDVPIDHQKGRIRGSAYITLSSAAAAGKAVEALQQKMFMGRLVYARRASNMDVSNKEKKEGEKAEAQSHTAHSNRRNAEATIDDKSIPAPQTRAKDKPENAQYTPPVIAHGTNYKPPR</sequence>
<evidence type="ECO:0000313" key="10">
    <source>
        <dbReference type="Proteomes" id="UP001163105"/>
    </source>
</evidence>
<dbReference type="PANTHER" id="PTHR23003:SF62">
    <property type="entry name" value="SERINE_ARGININE (SR)-TYPE SHUTTLING MRNA BINDING PROTEIN NPL3"/>
    <property type="match status" value="1"/>
</dbReference>
<keyword evidence="10" id="KW-1185">Reference proteome</keyword>
<dbReference type="SMART" id="SM00360">
    <property type="entry name" value="RRM"/>
    <property type="match status" value="2"/>
</dbReference>
<evidence type="ECO:0000256" key="3">
    <source>
        <dbReference type="ARBA" id="ARBA00022737"/>
    </source>
</evidence>
<evidence type="ECO:0000256" key="5">
    <source>
        <dbReference type="ARBA" id="ARBA00023242"/>
    </source>
</evidence>
<keyword evidence="5" id="KW-0539">Nucleus</keyword>
<dbReference type="InterPro" id="IPR035979">
    <property type="entry name" value="RBD_domain_sf"/>
</dbReference>
<dbReference type="Pfam" id="PF00076">
    <property type="entry name" value="RRM_1"/>
    <property type="match status" value="1"/>
</dbReference>
<organism evidence="9 10">
    <name type="scientific">Purpureocillium lavendulum</name>
    <dbReference type="NCBI Taxonomy" id="1247861"/>
    <lineage>
        <taxon>Eukaryota</taxon>
        <taxon>Fungi</taxon>
        <taxon>Dikarya</taxon>
        <taxon>Ascomycota</taxon>
        <taxon>Pezizomycotina</taxon>
        <taxon>Sordariomycetes</taxon>
        <taxon>Hypocreomycetidae</taxon>
        <taxon>Hypocreales</taxon>
        <taxon>Ophiocordycipitaceae</taxon>
        <taxon>Purpureocillium</taxon>
    </lineage>
</organism>
<dbReference type="Gene3D" id="3.30.70.330">
    <property type="match status" value="1"/>
</dbReference>
<feature type="region of interest" description="Disordered" evidence="7">
    <location>
        <begin position="403"/>
        <end position="469"/>
    </location>
</feature>
<evidence type="ECO:0000256" key="7">
    <source>
        <dbReference type="SAM" id="MobiDB-lite"/>
    </source>
</evidence>
<name>A0AB34G400_9HYPO</name>
<evidence type="ECO:0000259" key="8">
    <source>
        <dbReference type="PROSITE" id="PS50102"/>
    </source>
</evidence>
<dbReference type="PANTHER" id="PTHR23003">
    <property type="entry name" value="RNA RECOGNITION MOTIF RRM DOMAIN CONTAINING PROTEIN"/>
    <property type="match status" value="1"/>
</dbReference>
<dbReference type="InterPro" id="IPR012677">
    <property type="entry name" value="Nucleotide-bd_a/b_plait_sf"/>
</dbReference>
<dbReference type="PROSITE" id="PS50102">
    <property type="entry name" value="RRM"/>
    <property type="match status" value="1"/>
</dbReference>
<dbReference type="GO" id="GO:0003729">
    <property type="term" value="F:mRNA binding"/>
    <property type="evidence" value="ECO:0007669"/>
    <property type="project" value="TreeGrafter"/>
</dbReference>
<comment type="caution">
    <text evidence="9">The sequence shown here is derived from an EMBL/GenBank/DDBJ whole genome shotgun (WGS) entry which is preliminary data.</text>
</comment>
<protein>
    <submittedName>
        <fullName evidence="9">RNA recognition motif domain-containingprotein</fullName>
    </submittedName>
</protein>
<proteinExistence type="predicted"/>